<dbReference type="InterPro" id="IPR029058">
    <property type="entry name" value="AB_hydrolase_fold"/>
</dbReference>
<protein>
    <submittedName>
        <fullName evidence="4">AB-hydrolase YheT</fullName>
    </submittedName>
</protein>
<dbReference type="SUPFAM" id="SSF53474">
    <property type="entry name" value="alpha/beta-Hydrolases"/>
    <property type="match status" value="1"/>
</dbReference>
<feature type="active site" description="Charge relay system" evidence="2">
    <location>
        <position position="198"/>
    </location>
</feature>
<dbReference type="Pfam" id="PF00561">
    <property type="entry name" value="Abhydrolase_1"/>
    <property type="match status" value="1"/>
</dbReference>
<evidence type="ECO:0000313" key="4">
    <source>
        <dbReference type="EMBL" id="KZT05786.1"/>
    </source>
</evidence>
<organism evidence="4 5">
    <name type="scientific">Laetiporus sulphureus 93-53</name>
    <dbReference type="NCBI Taxonomy" id="1314785"/>
    <lineage>
        <taxon>Eukaryota</taxon>
        <taxon>Fungi</taxon>
        <taxon>Dikarya</taxon>
        <taxon>Basidiomycota</taxon>
        <taxon>Agaricomycotina</taxon>
        <taxon>Agaricomycetes</taxon>
        <taxon>Polyporales</taxon>
        <taxon>Laetiporus</taxon>
    </lineage>
</organism>
<dbReference type="Proteomes" id="UP000076871">
    <property type="component" value="Unassembled WGS sequence"/>
</dbReference>
<dbReference type="PIRSF" id="PIRSF005211">
    <property type="entry name" value="Ab_hydro_YheT"/>
    <property type="match status" value="1"/>
</dbReference>
<dbReference type="GO" id="GO:0051792">
    <property type="term" value="P:medium-chain fatty acid biosynthetic process"/>
    <property type="evidence" value="ECO:0007669"/>
    <property type="project" value="TreeGrafter"/>
</dbReference>
<evidence type="ECO:0000259" key="3">
    <source>
        <dbReference type="Pfam" id="PF00561"/>
    </source>
</evidence>
<dbReference type="EMBL" id="KV427628">
    <property type="protein sequence ID" value="KZT05786.1"/>
    <property type="molecule type" value="Genomic_DNA"/>
</dbReference>
<accession>A0A165DWR2</accession>
<evidence type="ECO:0000313" key="5">
    <source>
        <dbReference type="Proteomes" id="UP000076871"/>
    </source>
</evidence>
<feature type="domain" description="AB hydrolase-1" evidence="3">
    <location>
        <begin position="119"/>
        <end position="344"/>
    </location>
</feature>
<dbReference type="GO" id="GO:0047372">
    <property type="term" value="F:monoacylglycerol lipase activity"/>
    <property type="evidence" value="ECO:0007669"/>
    <property type="project" value="TreeGrafter"/>
</dbReference>
<feature type="active site" description="Charge relay system" evidence="2">
    <location>
        <position position="366"/>
    </location>
</feature>
<dbReference type="InParanoid" id="A0A165DWR2"/>
<evidence type="ECO:0000256" key="2">
    <source>
        <dbReference type="PIRSR" id="PIRSR005211-1"/>
    </source>
</evidence>
<dbReference type="Gene3D" id="3.40.50.1820">
    <property type="entry name" value="alpha/beta hydrolase"/>
    <property type="match status" value="1"/>
</dbReference>
<feature type="active site" description="Charge relay system" evidence="2">
    <location>
        <position position="339"/>
    </location>
</feature>
<dbReference type="PANTHER" id="PTHR10794:SF63">
    <property type="entry name" value="ALPHA_BETA HYDROLASE 1, ISOFORM A"/>
    <property type="match status" value="1"/>
</dbReference>
<dbReference type="InterPro" id="IPR000073">
    <property type="entry name" value="AB_hydrolase_1"/>
</dbReference>
<dbReference type="PANTHER" id="PTHR10794">
    <property type="entry name" value="ABHYDROLASE DOMAIN-CONTAINING PROTEIN"/>
    <property type="match status" value="1"/>
</dbReference>
<gene>
    <name evidence="4" type="ORF">LAESUDRAFT_655210</name>
</gene>
<dbReference type="InterPro" id="IPR012020">
    <property type="entry name" value="ABHD4"/>
</dbReference>
<dbReference type="GeneID" id="63821572"/>
<dbReference type="GO" id="GO:0051793">
    <property type="term" value="P:medium-chain fatty acid catabolic process"/>
    <property type="evidence" value="ECO:0007669"/>
    <property type="project" value="TreeGrafter"/>
</dbReference>
<sequence>MGLLISLMYCIPRIFYGPVPARLVVKTKQGSRSTGPETLRTFIETRCPSILKEYRPAWWLFSGHLQVAQCVLGDFSQQDRMLYERRAVVQTLLRTVDGGTLALDFTLPETGLRYEEDTPVVVVLHGLAGDSQEPYVRAILAPACAPIYKGGLGYRGGSGVPLTSPRLYSAGYTDDLRMAIFYIRKRYPRARLIGLGLSAGANILVRYLAEEGAHSRLVAGLAIACPWNFAVSSDRLEDSWFHRHVYSATMGQSLQNIIRENASRLRTFTDHPISDALPKTLALRRPTMRQFDEHMMRFIGGPPPLFPMPSAAHYYTWASSDKLMGNIRVPVLAINAEDDPIVRAPLPTDVAGNGWVALVVTRRGGHMGWFESAGGGLQVSRWTTKPVMEWLLAVGEDLVPELRKERSLIEADGLLTEDGRPDIGCVEVDEQALS</sequence>
<keyword evidence="4" id="KW-0378">Hydrolase</keyword>
<dbReference type="InterPro" id="IPR050960">
    <property type="entry name" value="AB_hydrolase_4_sf"/>
</dbReference>
<keyword evidence="5" id="KW-1185">Reference proteome</keyword>
<proteinExistence type="inferred from homology"/>
<evidence type="ECO:0000256" key="1">
    <source>
        <dbReference type="ARBA" id="ARBA00010884"/>
    </source>
</evidence>
<dbReference type="AlphaFoldDB" id="A0A165DWR2"/>
<dbReference type="GO" id="GO:0008126">
    <property type="term" value="F:acetylesterase activity"/>
    <property type="evidence" value="ECO:0007669"/>
    <property type="project" value="TreeGrafter"/>
</dbReference>
<dbReference type="OrthoDB" id="5954035at2759"/>
<reference evidence="4 5" key="1">
    <citation type="journal article" date="2016" name="Mol. Biol. Evol.">
        <title>Comparative Genomics of Early-Diverging Mushroom-Forming Fungi Provides Insights into the Origins of Lignocellulose Decay Capabilities.</title>
        <authorList>
            <person name="Nagy L.G."/>
            <person name="Riley R."/>
            <person name="Tritt A."/>
            <person name="Adam C."/>
            <person name="Daum C."/>
            <person name="Floudas D."/>
            <person name="Sun H."/>
            <person name="Yadav J.S."/>
            <person name="Pangilinan J."/>
            <person name="Larsson K.H."/>
            <person name="Matsuura K."/>
            <person name="Barry K."/>
            <person name="Labutti K."/>
            <person name="Kuo R."/>
            <person name="Ohm R.A."/>
            <person name="Bhattacharya S.S."/>
            <person name="Shirouzu T."/>
            <person name="Yoshinaga Y."/>
            <person name="Martin F.M."/>
            <person name="Grigoriev I.V."/>
            <person name="Hibbett D.S."/>
        </authorList>
    </citation>
    <scope>NUCLEOTIDE SEQUENCE [LARGE SCALE GENOMIC DNA]</scope>
    <source>
        <strain evidence="4 5">93-53</strain>
    </source>
</reference>
<name>A0A165DWR2_9APHY</name>
<dbReference type="STRING" id="1314785.A0A165DWR2"/>
<comment type="similarity">
    <text evidence="1">Belongs to the AB hydrolase superfamily. AB hydrolase 4 family.</text>
</comment>
<dbReference type="RefSeq" id="XP_040763526.1">
    <property type="nucleotide sequence ID" value="XM_040904542.1"/>
</dbReference>